<dbReference type="PATRIC" id="fig|1324352.5.peg.1238"/>
<proteinExistence type="predicted"/>
<evidence type="ECO:0000313" key="2">
    <source>
        <dbReference type="EMBL" id="AKK72224.1"/>
    </source>
</evidence>
<organism evidence="2 3">
    <name type="scientific">Chryseobacterium gallinarum</name>
    <dbReference type="NCBI Taxonomy" id="1324352"/>
    <lineage>
        <taxon>Bacteria</taxon>
        <taxon>Pseudomonadati</taxon>
        <taxon>Bacteroidota</taxon>
        <taxon>Flavobacteriia</taxon>
        <taxon>Flavobacteriales</taxon>
        <taxon>Weeksellaceae</taxon>
        <taxon>Chryseobacterium group</taxon>
        <taxon>Chryseobacterium</taxon>
    </lineage>
</organism>
<dbReference type="SMART" id="SM00382">
    <property type="entry name" value="AAA"/>
    <property type="match status" value="1"/>
</dbReference>
<dbReference type="Gene3D" id="1.10.8.60">
    <property type="match status" value="1"/>
</dbReference>
<dbReference type="Proteomes" id="UP000035213">
    <property type="component" value="Chromosome"/>
</dbReference>
<gene>
    <name evidence="2" type="ORF">OK18_05840</name>
</gene>
<dbReference type="InterPro" id="IPR000642">
    <property type="entry name" value="Peptidase_M41"/>
</dbReference>
<evidence type="ECO:0000259" key="1">
    <source>
        <dbReference type="SMART" id="SM00382"/>
    </source>
</evidence>
<dbReference type="GO" id="GO:0016887">
    <property type="term" value="F:ATP hydrolysis activity"/>
    <property type="evidence" value="ECO:0007669"/>
    <property type="project" value="InterPro"/>
</dbReference>
<feature type="domain" description="AAA+ ATPase" evidence="1">
    <location>
        <begin position="52"/>
        <end position="302"/>
    </location>
</feature>
<sequence length="620" mass="72256">MIINKEEIRKKKKKLDDCKAFLKKEFIGIDKIIDDLMEYLQIWYLMPEILTRPVVINLWGMTGVGKTDLIRKMVRFLEFQNRFVEIELSNTDETSWSKSVSDIFQSNGLSDEKPSIVLFDEIQRFNTIDPDGAPVPQTKFTDFWELLSDGRLSKREREDLEHYLFSYLFRKKENDRRKLNGETELDENPYLNLWDAKELKKYLSMDDDVMSIIDMKEEDMIKLIRKKQKEKKIYEPVDYSKMLIIISGNLDEAFQMSRDTSEADVDANIYHAFTKKITVVDIKNALARKFRPEQVARFGNIHLIYFSLKTEDFQKLIQREINTLKHKTKTKFGITLKINKAINELIYRNGVFPVQGVRPVFSSVVDILDTNLSKFLFEAIIHEDTAIEIDYLEKQKVITGRIGARTIEIPYLGRIDKIRQSNQQDAVANISVHECGHAVSYMLYTGFAPLQLKSKVASSYAAGFTFPHQIHDTRESLLDRIKIYLAGGIAEEIIFGEANASIGRSHDREQATSLAIDYIRKYGFEEDYQANYSLEDYPHRMQQHITDERVEKLMQELSGKAKEDLILHINLLKDMSKILSQKGSMLPKEIHDIAFRHQLKVEIKEEGHLHITNYHQILNS</sequence>
<dbReference type="InterPro" id="IPR003959">
    <property type="entry name" value="ATPase_AAA_core"/>
</dbReference>
<dbReference type="PANTHER" id="PTHR23076:SF97">
    <property type="entry name" value="ATP-DEPENDENT ZINC METALLOPROTEASE YME1L1"/>
    <property type="match status" value="1"/>
</dbReference>
<evidence type="ECO:0000313" key="3">
    <source>
        <dbReference type="Proteomes" id="UP000035213"/>
    </source>
</evidence>
<dbReference type="Pfam" id="PF01434">
    <property type="entry name" value="Peptidase_M41"/>
    <property type="match status" value="1"/>
</dbReference>
<protein>
    <submittedName>
        <fullName evidence="2">Peptidase M41</fullName>
    </submittedName>
</protein>
<reference evidence="2 3" key="1">
    <citation type="submission" date="2014-11" db="EMBL/GenBank/DDBJ databases">
        <authorList>
            <person name="Park G.-S."/>
            <person name="Hong S.-J."/>
            <person name="Jung B.K."/>
            <person name="Khan A.R."/>
            <person name="Kwak Y."/>
            <person name="Shin J.-H."/>
        </authorList>
    </citation>
    <scope>NUCLEOTIDE SEQUENCE [LARGE SCALE GENOMIC DNA]</scope>
    <source>
        <strain evidence="2 3">DSM 27622</strain>
    </source>
</reference>
<accession>A0A0G3M017</accession>
<dbReference type="OrthoDB" id="5619382at2"/>
<dbReference type="AlphaFoldDB" id="A0A0G3M017"/>
<dbReference type="STRING" id="1324352.OK18_05840"/>
<dbReference type="Gene3D" id="3.40.50.300">
    <property type="entry name" value="P-loop containing nucleotide triphosphate hydrolases"/>
    <property type="match status" value="1"/>
</dbReference>
<dbReference type="SUPFAM" id="SSF52540">
    <property type="entry name" value="P-loop containing nucleoside triphosphate hydrolases"/>
    <property type="match status" value="1"/>
</dbReference>
<dbReference type="GO" id="GO:0004222">
    <property type="term" value="F:metalloendopeptidase activity"/>
    <property type="evidence" value="ECO:0007669"/>
    <property type="project" value="InterPro"/>
</dbReference>
<dbReference type="GO" id="GO:0006508">
    <property type="term" value="P:proteolysis"/>
    <property type="evidence" value="ECO:0007669"/>
    <property type="project" value="InterPro"/>
</dbReference>
<dbReference type="Gene3D" id="1.20.58.760">
    <property type="entry name" value="Peptidase M41"/>
    <property type="match status" value="1"/>
</dbReference>
<dbReference type="InterPro" id="IPR027417">
    <property type="entry name" value="P-loop_NTPase"/>
</dbReference>
<dbReference type="RefSeq" id="WP_053327416.1">
    <property type="nucleotide sequence ID" value="NZ_CP009928.1"/>
</dbReference>
<dbReference type="InterPro" id="IPR037219">
    <property type="entry name" value="Peptidase_M41-like"/>
</dbReference>
<name>A0A0G3M017_CHRGL</name>
<dbReference type="EMBL" id="CP009928">
    <property type="protein sequence ID" value="AKK72224.1"/>
    <property type="molecule type" value="Genomic_DNA"/>
</dbReference>
<dbReference type="GO" id="GO:0005524">
    <property type="term" value="F:ATP binding"/>
    <property type="evidence" value="ECO:0007669"/>
    <property type="project" value="InterPro"/>
</dbReference>
<dbReference type="SUPFAM" id="SSF140990">
    <property type="entry name" value="FtsH protease domain-like"/>
    <property type="match status" value="1"/>
</dbReference>
<dbReference type="KEGG" id="cgn:OK18_05840"/>
<dbReference type="Pfam" id="PF00004">
    <property type="entry name" value="AAA"/>
    <property type="match status" value="1"/>
</dbReference>
<dbReference type="InterPro" id="IPR003593">
    <property type="entry name" value="AAA+_ATPase"/>
</dbReference>
<dbReference type="GO" id="GO:0004176">
    <property type="term" value="F:ATP-dependent peptidase activity"/>
    <property type="evidence" value="ECO:0007669"/>
    <property type="project" value="InterPro"/>
</dbReference>
<dbReference type="PANTHER" id="PTHR23076">
    <property type="entry name" value="METALLOPROTEASE M41 FTSH"/>
    <property type="match status" value="1"/>
</dbReference>